<dbReference type="EMBL" id="JAQIZT010000014">
    <property type="protein sequence ID" value="KAJ6972047.1"/>
    <property type="molecule type" value="Genomic_DNA"/>
</dbReference>
<organism evidence="2 3">
    <name type="scientific">Populus alba x Populus x berolinensis</name>
    <dbReference type="NCBI Taxonomy" id="444605"/>
    <lineage>
        <taxon>Eukaryota</taxon>
        <taxon>Viridiplantae</taxon>
        <taxon>Streptophyta</taxon>
        <taxon>Embryophyta</taxon>
        <taxon>Tracheophyta</taxon>
        <taxon>Spermatophyta</taxon>
        <taxon>Magnoliopsida</taxon>
        <taxon>eudicotyledons</taxon>
        <taxon>Gunneridae</taxon>
        <taxon>Pentapetalae</taxon>
        <taxon>rosids</taxon>
        <taxon>fabids</taxon>
        <taxon>Malpighiales</taxon>
        <taxon>Salicaceae</taxon>
        <taxon>Saliceae</taxon>
        <taxon>Populus</taxon>
    </lineage>
</organism>
<feature type="region of interest" description="Disordered" evidence="1">
    <location>
        <begin position="42"/>
        <end position="61"/>
    </location>
</feature>
<proteinExistence type="predicted"/>
<keyword evidence="3" id="KW-1185">Reference proteome</keyword>
<evidence type="ECO:0000313" key="3">
    <source>
        <dbReference type="Proteomes" id="UP001164929"/>
    </source>
</evidence>
<dbReference type="Proteomes" id="UP001164929">
    <property type="component" value="Chromosome 14"/>
</dbReference>
<name>A0AAD6LUJ6_9ROSI</name>
<reference evidence="2" key="1">
    <citation type="journal article" date="2023" name="Mol. Ecol. Resour.">
        <title>Chromosome-level genome assembly of a triploid poplar Populus alba 'Berolinensis'.</title>
        <authorList>
            <person name="Chen S."/>
            <person name="Yu Y."/>
            <person name="Wang X."/>
            <person name="Wang S."/>
            <person name="Zhang T."/>
            <person name="Zhou Y."/>
            <person name="He R."/>
            <person name="Meng N."/>
            <person name="Wang Y."/>
            <person name="Liu W."/>
            <person name="Liu Z."/>
            <person name="Liu J."/>
            <person name="Guo Q."/>
            <person name="Huang H."/>
            <person name="Sederoff R.R."/>
            <person name="Wang G."/>
            <person name="Qu G."/>
            <person name="Chen S."/>
        </authorList>
    </citation>
    <scope>NUCLEOTIDE SEQUENCE</scope>
    <source>
        <strain evidence="2">SC-2020</strain>
    </source>
</reference>
<protein>
    <submittedName>
        <fullName evidence="2">Uncharacterized protein</fullName>
    </submittedName>
</protein>
<accession>A0AAD6LUJ6</accession>
<evidence type="ECO:0000313" key="2">
    <source>
        <dbReference type="EMBL" id="KAJ6972047.1"/>
    </source>
</evidence>
<sequence>MGLIRSSFSFMFGTLSGIYIAQNYNVPNIKKLVEFGLSMAKQMEETHRKPSNKKDRDDVSE</sequence>
<dbReference type="PANTHER" id="PTHR33528:SF14">
    <property type="entry name" value="SOLUTE CARRIER FAMILY 35 MEMBER A4"/>
    <property type="match status" value="1"/>
</dbReference>
<dbReference type="PANTHER" id="PTHR33528">
    <property type="entry name" value="OS07G0239500 PROTEIN"/>
    <property type="match status" value="1"/>
</dbReference>
<dbReference type="InterPro" id="IPR027854">
    <property type="entry name" value="STMP1"/>
</dbReference>
<comment type="caution">
    <text evidence="2">The sequence shown here is derived from an EMBL/GenBank/DDBJ whole genome shotgun (WGS) entry which is preliminary data.</text>
</comment>
<dbReference type="AlphaFoldDB" id="A0AAD6LUJ6"/>
<dbReference type="Pfam" id="PF15054">
    <property type="entry name" value="DUF4535"/>
    <property type="match status" value="1"/>
</dbReference>
<gene>
    <name evidence="2" type="ORF">NC653_032575</name>
</gene>
<evidence type="ECO:0000256" key="1">
    <source>
        <dbReference type="SAM" id="MobiDB-lite"/>
    </source>
</evidence>